<evidence type="ECO:0000256" key="1">
    <source>
        <dbReference type="SAM" id="MobiDB-lite"/>
    </source>
</evidence>
<organism evidence="3 4">
    <name type="scientific">Bagarius yarrelli</name>
    <name type="common">Goonch</name>
    <name type="synonym">Bagrus yarrelli</name>
    <dbReference type="NCBI Taxonomy" id="175774"/>
    <lineage>
        <taxon>Eukaryota</taxon>
        <taxon>Metazoa</taxon>
        <taxon>Chordata</taxon>
        <taxon>Craniata</taxon>
        <taxon>Vertebrata</taxon>
        <taxon>Euteleostomi</taxon>
        <taxon>Actinopterygii</taxon>
        <taxon>Neopterygii</taxon>
        <taxon>Teleostei</taxon>
        <taxon>Ostariophysi</taxon>
        <taxon>Siluriformes</taxon>
        <taxon>Sisoridae</taxon>
        <taxon>Sisorinae</taxon>
        <taxon>Bagarius</taxon>
    </lineage>
</organism>
<evidence type="ECO:0000313" key="3">
    <source>
        <dbReference type="EMBL" id="TSS11551.1"/>
    </source>
</evidence>
<dbReference type="InterPro" id="IPR035999">
    <property type="entry name" value="Sec7_dom_sf"/>
</dbReference>
<evidence type="ECO:0000313" key="4">
    <source>
        <dbReference type="Proteomes" id="UP000319801"/>
    </source>
</evidence>
<feature type="region of interest" description="Disordered" evidence="1">
    <location>
        <begin position="280"/>
        <end position="301"/>
    </location>
</feature>
<keyword evidence="4" id="KW-1185">Reference proteome</keyword>
<dbReference type="EMBL" id="VCAZ01000099">
    <property type="protein sequence ID" value="TSS11551.1"/>
    <property type="molecule type" value="Genomic_DNA"/>
</dbReference>
<name>A0A556V277_BAGYA</name>
<dbReference type="Proteomes" id="UP000319801">
    <property type="component" value="Unassembled WGS sequence"/>
</dbReference>
<dbReference type="GO" id="GO:0005085">
    <property type="term" value="F:guanyl-nucleotide exchange factor activity"/>
    <property type="evidence" value="ECO:0007669"/>
    <property type="project" value="InterPro"/>
</dbReference>
<gene>
    <name evidence="3" type="ORF">Baya_12020</name>
</gene>
<dbReference type="OrthoDB" id="2157641at2759"/>
<dbReference type="SMART" id="SM00222">
    <property type="entry name" value="Sec7"/>
    <property type="match status" value="1"/>
</dbReference>
<accession>A0A556V277</accession>
<dbReference type="GO" id="GO:0032012">
    <property type="term" value="P:regulation of ARF protein signal transduction"/>
    <property type="evidence" value="ECO:0007669"/>
    <property type="project" value="InterPro"/>
</dbReference>
<dbReference type="AlphaFoldDB" id="A0A556V277"/>
<feature type="compositionally biased region" description="Polar residues" evidence="1">
    <location>
        <begin position="149"/>
        <end position="162"/>
    </location>
</feature>
<reference evidence="3 4" key="1">
    <citation type="journal article" date="2019" name="Genome Biol. Evol.">
        <title>Whole-Genome Sequencing of the Giant Devil Catfish, Bagarius yarrelli.</title>
        <authorList>
            <person name="Jiang W."/>
            <person name="Lv Y."/>
            <person name="Cheng L."/>
            <person name="Yang K."/>
            <person name="Chao B."/>
            <person name="Wang X."/>
            <person name="Li Y."/>
            <person name="Pan X."/>
            <person name="You X."/>
            <person name="Zhang Y."/>
            <person name="Yang J."/>
            <person name="Li J."/>
            <person name="Zhang X."/>
            <person name="Liu S."/>
            <person name="Sun C."/>
            <person name="Yang J."/>
            <person name="Shi Q."/>
        </authorList>
    </citation>
    <scope>NUCLEOTIDE SEQUENCE [LARGE SCALE GENOMIC DNA]</scope>
    <source>
        <strain evidence="3">JWS20170419001</strain>
        <tissue evidence="3">Muscle</tissue>
    </source>
</reference>
<feature type="region of interest" description="Disordered" evidence="1">
    <location>
        <begin position="186"/>
        <end position="225"/>
    </location>
</feature>
<feature type="compositionally biased region" description="Basic and acidic residues" evidence="1">
    <location>
        <begin position="280"/>
        <end position="295"/>
    </location>
</feature>
<protein>
    <submittedName>
        <fullName evidence="3">PH and SEC7 domain-containing protein 3</fullName>
    </submittedName>
</protein>
<dbReference type="Pfam" id="PF01369">
    <property type="entry name" value="Sec7"/>
    <property type="match status" value="1"/>
</dbReference>
<feature type="region of interest" description="Disordered" evidence="1">
    <location>
        <begin position="536"/>
        <end position="560"/>
    </location>
</feature>
<comment type="caution">
    <text evidence="3">The sequence shown here is derived from an EMBL/GenBank/DDBJ whole genome shotgun (WGS) entry which is preliminary data.</text>
</comment>
<dbReference type="PROSITE" id="PS50190">
    <property type="entry name" value="SEC7"/>
    <property type="match status" value="1"/>
</dbReference>
<dbReference type="InterPro" id="IPR023394">
    <property type="entry name" value="Sec7_C_sf"/>
</dbReference>
<dbReference type="Gene3D" id="1.10.1000.11">
    <property type="entry name" value="Arf Nucleotide-binding Site Opener,domain 2"/>
    <property type="match status" value="1"/>
</dbReference>
<feature type="compositionally biased region" description="Polar residues" evidence="1">
    <location>
        <begin position="186"/>
        <end position="205"/>
    </location>
</feature>
<proteinExistence type="predicted"/>
<feature type="domain" description="SEC7" evidence="2">
    <location>
        <begin position="666"/>
        <end position="837"/>
    </location>
</feature>
<dbReference type="PANTHER" id="PTHR10663:SF337">
    <property type="entry name" value="PH AND SEC7 DOMAIN-CONTAINING PROTEIN 3"/>
    <property type="match status" value="1"/>
</dbReference>
<sequence>MAGFGGEPKPGLVRALLWKITKRGPRHHDKLLYSMLSHHLLPKTSLDKIRYHYSKFCQFPAVSIPDSNPEKDNISPTPDPIVQEDELDETSLFQEIDRELAELLSGLTARARDAAAAEENSQSRAATSDMIPCNGVPPSPSGTAVRPSELQNGTADSGQSEMQSHVTFDSWCEALIQDPSSAQELHCSSSSLSADTRNAPTSQHKPTPALPATEKKEGGENEESSLKLLEASLEESSKILAEIPGIFSAFLDGGKAREKHQKKLRFVEDQAAGEVFLNGETEKKSQTTQDMEKPSQDNTPKRAMPLVCVSEVTENNPASSVGGRASKTEETTDMFSSQFESILESQRLCVTLYSSLDSLDALSSSADETDGQHEPTSTHRVVEMPLTPMIQQRLKESSLFMEVSSRQEEVLSVSATQKSGKATLEVTSSFLNASTEQTDLVDGHADGALANGVMGKDTRDWLHSWTSSSGGAAVVCALCTQPGSCRLLPHSVSGVNKASADITALLMRTAFFIHSLSPPFLSVVLFTRRGRVPVHHSPISTSIHPSPPPPQSSPSGLQMERKAGSAALIQTLWSRSLAFRMNKQERSTCVLAAMGLYGLPGVRMLCSARPGRCRTRLHPTRVDVIEAHYPVAAMSQQSFCCLCSVHYPSHQLQSCLKGYRTVNSSDEGLKDMLSDWDLDMGSTQRQKDSMDTLNNGHSSDQEAARRLARRLYHLEGFRRSDVAKHLGKNNDFSKMVAEEYLTFFDFTGKTLDQSLRSFLKAFALMGETQERERVLIHFSNRIAFLFVPIQFAHVSLDTLGGNLAFDVFWLRLNRTHMCHGDANISRPQLDSLLDSRF</sequence>
<evidence type="ECO:0000259" key="2">
    <source>
        <dbReference type="PROSITE" id="PS50190"/>
    </source>
</evidence>
<dbReference type="SUPFAM" id="SSF48425">
    <property type="entry name" value="Sec7 domain"/>
    <property type="match status" value="1"/>
</dbReference>
<feature type="region of interest" description="Disordered" evidence="1">
    <location>
        <begin position="115"/>
        <end position="162"/>
    </location>
</feature>
<dbReference type="PANTHER" id="PTHR10663">
    <property type="entry name" value="GUANYL-NUCLEOTIDE EXCHANGE FACTOR"/>
    <property type="match status" value="1"/>
</dbReference>
<dbReference type="InterPro" id="IPR000904">
    <property type="entry name" value="Sec7_dom"/>
</dbReference>